<evidence type="ECO:0000256" key="2">
    <source>
        <dbReference type="ARBA" id="ARBA00022723"/>
    </source>
</evidence>
<dbReference type="AlphaFoldDB" id="A0AAD7TWQ8"/>
<evidence type="ECO:0000313" key="7">
    <source>
        <dbReference type="EMBL" id="KAJ8487787.1"/>
    </source>
</evidence>
<dbReference type="SUPFAM" id="SSF51197">
    <property type="entry name" value="Clavaminate synthase-like"/>
    <property type="match status" value="1"/>
</dbReference>
<dbReference type="Pfam" id="PF03171">
    <property type="entry name" value="2OG-FeII_Oxy"/>
    <property type="match status" value="1"/>
</dbReference>
<evidence type="ECO:0000256" key="4">
    <source>
        <dbReference type="ARBA" id="ARBA00023004"/>
    </source>
</evidence>
<dbReference type="PANTHER" id="PTHR10209:SF885">
    <property type="entry name" value="2OG-FE(II) OXYGENASE FAMILY, PUTATIVE (AFU_ORTHOLOGUE AFUA_2G00750)-RELATED"/>
    <property type="match status" value="1"/>
</dbReference>
<accession>A0AAD7TWQ8</accession>
<evidence type="ECO:0000256" key="3">
    <source>
        <dbReference type="ARBA" id="ARBA00023002"/>
    </source>
</evidence>
<keyword evidence="2" id="KW-0479">Metal-binding</keyword>
<evidence type="ECO:0000313" key="8">
    <source>
        <dbReference type="Proteomes" id="UP001215151"/>
    </source>
</evidence>
<name>A0AAD7TWQ8_9APHY</name>
<reference evidence="7" key="1">
    <citation type="submission" date="2022-11" db="EMBL/GenBank/DDBJ databases">
        <title>Genome Sequence of Cubamyces cubensis.</title>
        <authorList>
            <person name="Buettner E."/>
        </authorList>
    </citation>
    <scope>NUCLEOTIDE SEQUENCE</scope>
    <source>
        <strain evidence="7">MPL-01</strain>
    </source>
</reference>
<sequence>MFVALVSPETVGQVRTRLHVAFPTAANTDVELDESDSLLDWLLAQSGHTRIQELQFSPADLQRCVRVAHALTRLGRTYLLTGALYDTSITRSVDFVDVEGEHYTMLSEAHVRSFATKLTAAVDDTPEPSQSVPMAQNDFGSIPTVDFSLATSDSENYYHQLRYALEEVGFVIFVNVPGFEDTFQRVVFAAAEELFGRPDSWKDKLSASHSYALRGHLRGDDIAGPHKAHAEAYRFGADLPAPIGDDTPFWKKLHQGPNQWPAEEDLPTFKFRHLMETLFERYQALNLTLNDHICKLLDIPQAVLNAYFPDTYEFNSAIWHYFPVNSTILSGAQNGFAQGMHEHRDPSTFLTCLIQSRPGLQVQNHAGTWIDVPHVEGGVHSRAGMQLMRLTGGKLVATTHRVNTLLIDKDRYTIPYVLSTKLDKPVETLPQFSGADVAKEHIAPNAKILRLASISDPLERSGYARLTLFPAMAKKLYPKEFQRAEELGLL</sequence>
<keyword evidence="3" id="KW-0560">Oxidoreductase</keyword>
<evidence type="ECO:0008006" key="9">
    <source>
        <dbReference type="Google" id="ProtNLM"/>
    </source>
</evidence>
<feature type="domain" description="Isopenicillin N synthase-like Fe(2+) 2OG dioxygenase" evidence="5">
    <location>
        <begin position="337"/>
        <end position="417"/>
    </location>
</feature>
<keyword evidence="4" id="KW-0408">Iron</keyword>
<dbReference type="InterPro" id="IPR027443">
    <property type="entry name" value="IPNS-like_sf"/>
</dbReference>
<evidence type="ECO:0000256" key="1">
    <source>
        <dbReference type="ARBA" id="ARBA00008056"/>
    </source>
</evidence>
<dbReference type="Proteomes" id="UP001215151">
    <property type="component" value="Unassembled WGS sequence"/>
</dbReference>
<protein>
    <recommendedName>
        <fullName evidence="9">Fe2OG dioxygenase domain-containing protein</fullName>
    </recommendedName>
</protein>
<dbReference type="EMBL" id="JAPEVG010000073">
    <property type="protein sequence ID" value="KAJ8487787.1"/>
    <property type="molecule type" value="Genomic_DNA"/>
</dbReference>
<comment type="similarity">
    <text evidence="1">Belongs to the iron/ascorbate-dependent oxidoreductase family.</text>
</comment>
<dbReference type="PANTHER" id="PTHR10209">
    <property type="entry name" value="OXIDOREDUCTASE, 2OG-FE II OXYGENASE FAMILY PROTEIN"/>
    <property type="match status" value="1"/>
</dbReference>
<dbReference type="Gene3D" id="2.60.120.330">
    <property type="entry name" value="B-lactam Antibiotic, Isopenicillin N Synthase, Chain"/>
    <property type="match status" value="1"/>
</dbReference>
<dbReference type="InterPro" id="IPR026992">
    <property type="entry name" value="DIOX_N"/>
</dbReference>
<evidence type="ECO:0000259" key="6">
    <source>
        <dbReference type="Pfam" id="PF14226"/>
    </source>
</evidence>
<gene>
    <name evidence="7" type="ORF">ONZ51_g3955</name>
</gene>
<comment type="caution">
    <text evidence="7">The sequence shown here is derived from an EMBL/GenBank/DDBJ whole genome shotgun (WGS) entry which is preliminary data.</text>
</comment>
<dbReference type="GO" id="GO:0046872">
    <property type="term" value="F:metal ion binding"/>
    <property type="evidence" value="ECO:0007669"/>
    <property type="project" value="UniProtKB-KW"/>
</dbReference>
<proteinExistence type="inferred from homology"/>
<keyword evidence="8" id="KW-1185">Reference proteome</keyword>
<dbReference type="Pfam" id="PF14226">
    <property type="entry name" value="DIOX_N"/>
    <property type="match status" value="1"/>
</dbReference>
<dbReference type="InterPro" id="IPR044861">
    <property type="entry name" value="IPNS-like_FE2OG_OXY"/>
</dbReference>
<feature type="domain" description="Non-haem dioxygenase N-terminal" evidence="6">
    <location>
        <begin position="142"/>
        <end position="263"/>
    </location>
</feature>
<dbReference type="GO" id="GO:0016491">
    <property type="term" value="F:oxidoreductase activity"/>
    <property type="evidence" value="ECO:0007669"/>
    <property type="project" value="UniProtKB-KW"/>
</dbReference>
<evidence type="ECO:0000259" key="5">
    <source>
        <dbReference type="Pfam" id="PF03171"/>
    </source>
</evidence>
<organism evidence="7 8">
    <name type="scientific">Trametes cubensis</name>
    <dbReference type="NCBI Taxonomy" id="1111947"/>
    <lineage>
        <taxon>Eukaryota</taxon>
        <taxon>Fungi</taxon>
        <taxon>Dikarya</taxon>
        <taxon>Basidiomycota</taxon>
        <taxon>Agaricomycotina</taxon>
        <taxon>Agaricomycetes</taxon>
        <taxon>Polyporales</taxon>
        <taxon>Polyporaceae</taxon>
        <taxon>Trametes</taxon>
    </lineage>
</organism>